<reference evidence="1 2" key="1">
    <citation type="submission" date="2020-09" db="EMBL/GenBank/DDBJ databases">
        <title>De no assembly of potato wild relative species, Solanum commersonii.</title>
        <authorList>
            <person name="Cho K."/>
        </authorList>
    </citation>
    <scope>NUCLEOTIDE SEQUENCE [LARGE SCALE GENOMIC DNA]</scope>
    <source>
        <strain evidence="1">LZ3.2</strain>
        <tissue evidence="1">Leaf</tissue>
    </source>
</reference>
<dbReference type="OrthoDB" id="1932741at2759"/>
<comment type="caution">
    <text evidence="1">The sequence shown here is derived from an EMBL/GenBank/DDBJ whole genome shotgun (WGS) entry which is preliminary data.</text>
</comment>
<organism evidence="1 2">
    <name type="scientific">Solanum commersonii</name>
    <name type="common">Commerson's wild potato</name>
    <name type="synonym">Commerson's nightshade</name>
    <dbReference type="NCBI Taxonomy" id="4109"/>
    <lineage>
        <taxon>Eukaryota</taxon>
        <taxon>Viridiplantae</taxon>
        <taxon>Streptophyta</taxon>
        <taxon>Embryophyta</taxon>
        <taxon>Tracheophyta</taxon>
        <taxon>Spermatophyta</taxon>
        <taxon>Magnoliopsida</taxon>
        <taxon>eudicotyledons</taxon>
        <taxon>Gunneridae</taxon>
        <taxon>Pentapetalae</taxon>
        <taxon>asterids</taxon>
        <taxon>lamiids</taxon>
        <taxon>Solanales</taxon>
        <taxon>Solanaceae</taxon>
        <taxon>Solanoideae</taxon>
        <taxon>Solaneae</taxon>
        <taxon>Solanum</taxon>
    </lineage>
</organism>
<proteinExistence type="predicted"/>
<accession>A0A9J5Y286</accession>
<gene>
    <name evidence="1" type="ORF">H5410_035769</name>
</gene>
<dbReference type="Proteomes" id="UP000824120">
    <property type="component" value="Chromosome 7"/>
</dbReference>
<evidence type="ECO:0000313" key="1">
    <source>
        <dbReference type="EMBL" id="KAG5594537.1"/>
    </source>
</evidence>
<evidence type="ECO:0000313" key="2">
    <source>
        <dbReference type="Proteomes" id="UP000824120"/>
    </source>
</evidence>
<name>A0A9J5Y286_SOLCO</name>
<keyword evidence="2" id="KW-1185">Reference proteome</keyword>
<dbReference type="EMBL" id="JACXVP010000007">
    <property type="protein sequence ID" value="KAG5594537.1"/>
    <property type="molecule type" value="Genomic_DNA"/>
</dbReference>
<sequence length="115" mass="12932">MDSGSMDTSLGQSRGSKRLDLISSVLAQLDLTINTLVSMHTVNATIHSGPIYLPKTELLQMHGKVTQLATDPIENIWRKLKTLKSPLKVLNQEEFKGIEMKPLKQEWALSKYKIN</sequence>
<dbReference type="AlphaFoldDB" id="A0A9J5Y286"/>
<protein>
    <submittedName>
        <fullName evidence="1">Uncharacterized protein</fullName>
    </submittedName>
</protein>